<dbReference type="EMBL" id="JAWRVG010000061">
    <property type="protein sequence ID" value="KAK4062517.1"/>
    <property type="molecule type" value="Genomic_DNA"/>
</dbReference>
<dbReference type="InterPro" id="IPR052635">
    <property type="entry name" value="Sec_Metab_Biosynth_Reg"/>
</dbReference>
<comment type="caution">
    <text evidence="3">The sequence shown here is derived from an EMBL/GenBank/DDBJ whole genome shotgun (WGS) entry which is preliminary data.</text>
</comment>
<evidence type="ECO:0000256" key="1">
    <source>
        <dbReference type="SAM" id="MobiDB-lite"/>
    </source>
</evidence>
<feature type="region of interest" description="Disordered" evidence="1">
    <location>
        <begin position="64"/>
        <end position="168"/>
    </location>
</feature>
<feature type="domain" description="BZIP" evidence="2">
    <location>
        <begin position="109"/>
        <end position="124"/>
    </location>
</feature>
<feature type="compositionally biased region" description="Basic and acidic residues" evidence="1">
    <location>
        <begin position="124"/>
        <end position="142"/>
    </location>
</feature>
<reference evidence="3" key="1">
    <citation type="submission" date="2023-11" db="EMBL/GenBank/DDBJ databases">
        <title>The genome sequences of three competitors of mushroom-forming fungi.</title>
        <authorList>
            <person name="Beijen E."/>
            <person name="Ohm R.A."/>
        </authorList>
    </citation>
    <scope>NUCLEOTIDE SEQUENCE</scope>
    <source>
        <strain evidence="3">CBS 100526</strain>
    </source>
</reference>
<protein>
    <recommendedName>
        <fullName evidence="2">BZIP domain-containing protein</fullName>
    </recommendedName>
</protein>
<dbReference type="PROSITE" id="PS00036">
    <property type="entry name" value="BZIP_BASIC"/>
    <property type="match status" value="1"/>
</dbReference>
<name>A0AAE1I5Z5_9HYPO</name>
<dbReference type="RefSeq" id="XP_062751107.1">
    <property type="nucleotide sequence ID" value="XM_062904894.1"/>
</dbReference>
<dbReference type="GO" id="GO:0003700">
    <property type="term" value="F:DNA-binding transcription factor activity"/>
    <property type="evidence" value="ECO:0007669"/>
    <property type="project" value="InterPro"/>
</dbReference>
<dbReference type="GeneID" id="87924798"/>
<feature type="region of interest" description="Disordered" evidence="1">
    <location>
        <begin position="212"/>
        <end position="245"/>
    </location>
</feature>
<proteinExistence type="predicted"/>
<evidence type="ECO:0000313" key="3">
    <source>
        <dbReference type="EMBL" id="KAK4062517.1"/>
    </source>
</evidence>
<evidence type="ECO:0000313" key="4">
    <source>
        <dbReference type="Proteomes" id="UP001273209"/>
    </source>
</evidence>
<organism evidence="3 4">
    <name type="scientific">Trichoderma aggressivum f. europaeum</name>
    <dbReference type="NCBI Taxonomy" id="173218"/>
    <lineage>
        <taxon>Eukaryota</taxon>
        <taxon>Fungi</taxon>
        <taxon>Dikarya</taxon>
        <taxon>Ascomycota</taxon>
        <taxon>Pezizomycotina</taxon>
        <taxon>Sordariomycetes</taxon>
        <taxon>Hypocreomycetidae</taxon>
        <taxon>Hypocreales</taxon>
        <taxon>Hypocreaceae</taxon>
        <taxon>Trichoderma</taxon>
    </lineage>
</organism>
<dbReference type="Proteomes" id="UP001273209">
    <property type="component" value="Unassembled WGS sequence"/>
</dbReference>
<dbReference type="PANTHER" id="PTHR39607">
    <property type="entry name" value="XANTHOCILLIN BIOSYNTHESIS CLUSTER TRANSCRIPTION FACTOR XANC-RELATED"/>
    <property type="match status" value="1"/>
</dbReference>
<gene>
    <name evidence="3" type="ORF">Triagg1_9887</name>
</gene>
<accession>A0AAE1I5Z5</accession>
<dbReference type="AlphaFoldDB" id="A0AAE1I5Z5"/>
<evidence type="ECO:0000259" key="2">
    <source>
        <dbReference type="PROSITE" id="PS00036"/>
    </source>
</evidence>
<dbReference type="InterPro" id="IPR004827">
    <property type="entry name" value="bZIP"/>
</dbReference>
<keyword evidence="4" id="KW-1185">Reference proteome</keyword>
<feature type="compositionally biased region" description="Low complexity" evidence="1">
    <location>
        <begin position="67"/>
        <end position="88"/>
    </location>
</feature>
<sequence>MPRTLIPSRYQPGPLESSQWSLKRAYRRSLGVNALNWSLSVQRSIKTFGFGLRADSCPVIMPATQRSRSLSQSPEPSSNKSSSCSTPPKRGKAGNKDAEWSEVTDPEERRRIQNRIAQRKFRGKVKEQKERAEREAKDKEHAGNSYRIPEPDDVDREPEPSGLPWGSVSLSHIVSRGHEAESRKSSGQGTYLEDSFVARNYSSSFSSEVRQTASYSSGGANDGYPDENTYVYDGPTFGQSYPMLS</sequence>
<dbReference type="PANTHER" id="PTHR39607:SF2">
    <property type="entry name" value="BZIP DOMAIN-CONTAINING PROTEIN"/>
    <property type="match status" value="1"/>
</dbReference>
<dbReference type="CDD" id="cd14688">
    <property type="entry name" value="bZIP_YAP"/>
    <property type="match status" value="1"/>
</dbReference>